<evidence type="ECO:0000313" key="5">
    <source>
        <dbReference type="Proteomes" id="UP000482209"/>
    </source>
</evidence>
<dbReference type="InterPro" id="IPR014208">
    <property type="entry name" value="Spore_III_D"/>
</dbReference>
<proteinExistence type="predicted"/>
<sequence>MKAYIEERAVSIANYIIENNATVRQTAKQFGISKSTVHKDVTERLSVINPALAKKARAVLDLNKSERHIRGGLATKEKYLHQNTIHVP</sequence>
<dbReference type="GO" id="GO:0003677">
    <property type="term" value="F:DNA binding"/>
    <property type="evidence" value="ECO:0007669"/>
    <property type="project" value="UniProtKB-KW"/>
</dbReference>
<dbReference type="EMBL" id="VUMT01000003">
    <property type="protein sequence ID" value="MSS62842.1"/>
    <property type="molecule type" value="Genomic_DNA"/>
</dbReference>
<dbReference type="AlphaFoldDB" id="A0A6L5XVN8"/>
<evidence type="ECO:0000256" key="2">
    <source>
        <dbReference type="ARBA" id="ARBA00023125"/>
    </source>
</evidence>
<dbReference type="GO" id="GO:0003700">
    <property type="term" value="F:DNA-binding transcription factor activity"/>
    <property type="evidence" value="ECO:0007669"/>
    <property type="project" value="InterPro"/>
</dbReference>
<keyword evidence="3" id="KW-0804">Transcription</keyword>
<evidence type="ECO:0000313" key="4">
    <source>
        <dbReference type="EMBL" id="MSS62842.1"/>
    </source>
</evidence>
<dbReference type="PROSITE" id="PS00894">
    <property type="entry name" value="HTH_DEOR_1"/>
    <property type="match status" value="1"/>
</dbReference>
<keyword evidence="5" id="KW-1185">Reference proteome</keyword>
<evidence type="ECO:0000256" key="3">
    <source>
        <dbReference type="ARBA" id="ARBA00023163"/>
    </source>
</evidence>
<name>A0A6L5XVN8_9FIRM</name>
<organism evidence="4 5">
    <name type="scientific">Velocimicrobium porci</name>
    <dbReference type="NCBI Taxonomy" id="2606634"/>
    <lineage>
        <taxon>Bacteria</taxon>
        <taxon>Bacillati</taxon>
        <taxon>Bacillota</taxon>
        <taxon>Clostridia</taxon>
        <taxon>Lachnospirales</taxon>
        <taxon>Lachnospiraceae</taxon>
        <taxon>Velocimicrobium</taxon>
    </lineage>
</organism>
<dbReference type="Proteomes" id="UP000482209">
    <property type="component" value="Unassembled WGS sequence"/>
</dbReference>
<evidence type="ECO:0000256" key="1">
    <source>
        <dbReference type="ARBA" id="ARBA00023015"/>
    </source>
</evidence>
<reference evidence="4 5" key="1">
    <citation type="submission" date="2019-08" db="EMBL/GenBank/DDBJ databases">
        <title>In-depth cultivation of the pig gut microbiome towards novel bacterial diversity and tailored functional studies.</title>
        <authorList>
            <person name="Wylensek D."/>
            <person name="Hitch T.C.A."/>
            <person name="Clavel T."/>
        </authorList>
    </citation>
    <scope>NUCLEOTIDE SEQUENCE [LARGE SCALE GENOMIC DNA]</scope>
    <source>
        <strain evidence="4 5">WCA-693-APC-MOT-I</strain>
    </source>
</reference>
<dbReference type="RefSeq" id="WP_154517026.1">
    <property type="nucleotide sequence ID" value="NZ_VUMT01000003.1"/>
</dbReference>
<dbReference type="InterPro" id="IPR018356">
    <property type="entry name" value="Tscrpt_reg_HTH_DeoR_CS"/>
</dbReference>
<protein>
    <submittedName>
        <fullName evidence="4">Sporulation transcriptional regulator SpoIIID</fullName>
    </submittedName>
</protein>
<gene>
    <name evidence="4" type="primary">spoIIID</name>
    <name evidence="4" type="ORF">FYJ58_02985</name>
</gene>
<keyword evidence="1" id="KW-0805">Transcription regulation</keyword>
<comment type="caution">
    <text evidence="4">The sequence shown here is derived from an EMBL/GenBank/DDBJ whole genome shotgun (WGS) entry which is preliminary data.</text>
</comment>
<dbReference type="NCBIfam" id="TIGR02844">
    <property type="entry name" value="spore_III_D"/>
    <property type="match status" value="1"/>
</dbReference>
<accession>A0A6L5XVN8</accession>
<keyword evidence="2" id="KW-0238">DNA-binding</keyword>
<dbReference type="Pfam" id="PF12116">
    <property type="entry name" value="SpoIIID"/>
    <property type="match status" value="1"/>
</dbReference>